<dbReference type="Pfam" id="PF03401">
    <property type="entry name" value="TctC"/>
    <property type="match status" value="1"/>
</dbReference>
<evidence type="ECO:0000256" key="1">
    <source>
        <dbReference type="ARBA" id="ARBA00006987"/>
    </source>
</evidence>
<proteinExistence type="inferred from homology"/>
<keyword evidence="3" id="KW-0675">Receptor</keyword>
<feature type="chain" id="PRO_5011657753" evidence="2">
    <location>
        <begin position="35"/>
        <end position="332"/>
    </location>
</feature>
<gene>
    <name evidence="3" type="ORF">SAMN02982919_02665</name>
</gene>
<reference evidence="3 4" key="1">
    <citation type="submission" date="2016-10" db="EMBL/GenBank/DDBJ databases">
        <authorList>
            <person name="de Groot N.N."/>
        </authorList>
    </citation>
    <scope>NUCLEOTIDE SEQUENCE [LARGE SCALE GENOMIC DNA]</scope>
    <source>
        <strain evidence="3 4">ATCC 35958</strain>
    </source>
</reference>
<dbReference type="CDD" id="cd13578">
    <property type="entry name" value="PBP2_Bug27"/>
    <property type="match status" value="1"/>
</dbReference>
<protein>
    <submittedName>
        <fullName evidence="3">Tripartite-type tricarboxylate transporter, receptor component TctC</fullName>
    </submittedName>
</protein>
<organism evidence="3 4">
    <name type="scientific">Giesbergeria anulus</name>
    <dbReference type="NCBI Taxonomy" id="180197"/>
    <lineage>
        <taxon>Bacteria</taxon>
        <taxon>Pseudomonadati</taxon>
        <taxon>Pseudomonadota</taxon>
        <taxon>Betaproteobacteria</taxon>
        <taxon>Burkholderiales</taxon>
        <taxon>Comamonadaceae</taxon>
        <taxon>Giesbergeria</taxon>
    </lineage>
</organism>
<dbReference type="InterPro" id="IPR042100">
    <property type="entry name" value="Bug_dom1"/>
</dbReference>
<accession>A0A1H9QG60</accession>
<dbReference type="PANTHER" id="PTHR42928:SF5">
    <property type="entry name" value="BLR1237 PROTEIN"/>
    <property type="match status" value="1"/>
</dbReference>
<feature type="signal peptide" evidence="2">
    <location>
        <begin position="1"/>
        <end position="34"/>
    </location>
</feature>
<comment type="similarity">
    <text evidence="1">Belongs to the UPF0065 (bug) family.</text>
</comment>
<name>A0A1H9QG60_9BURK</name>
<dbReference type="Gene3D" id="3.40.190.10">
    <property type="entry name" value="Periplasmic binding protein-like II"/>
    <property type="match status" value="1"/>
</dbReference>
<evidence type="ECO:0000256" key="2">
    <source>
        <dbReference type="SAM" id="SignalP"/>
    </source>
</evidence>
<dbReference type="RefSeq" id="WP_245751449.1">
    <property type="nucleotide sequence ID" value="NZ_FOGD01000010.1"/>
</dbReference>
<evidence type="ECO:0000313" key="3">
    <source>
        <dbReference type="EMBL" id="SER59464.1"/>
    </source>
</evidence>
<keyword evidence="4" id="KW-1185">Reference proteome</keyword>
<dbReference type="Gene3D" id="3.40.190.150">
    <property type="entry name" value="Bordetella uptake gene, domain 1"/>
    <property type="match status" value="1"/>
</dbReference>
<dbReference type="STRING" id="180197.SAMN02982919_02665"/>
<dbReference type="AlphaFoldDB" id="A0A1H9QG60"/>
<dbReference type="Proteomes" id="UP000199766">
    <property type="component" value="Unassembled WGS sequence"/>
</dbReference>
<dbReference type="PANTHER" id="PTHR42928">
    <property type="entry name" value="TRICARBOXYLATE-BINDING PROTEIN"/>
    <property type="match status" value="1"/>
</dbReference>
<keyword evidence="2" id="KW-0732">Signal</keyword>
<dbReference type="PIRSF" id="PIRSF017082">
    <property type="entry name" value="YflP"/>
    <property type="match status" value="1"/>
</dbReference>
<evidence type="ECO:0000313" key="4">
    <source>
        <dbReference type="Proteomes" id="UP000199766"/>
    </source>
</evidence>
<dbReference type="InterPro" id="IPR005064">
    <property type="entry name" value="BUG"/>
</dbReference>
<sequence length="332" mass="35123">MMFQHLVPSRTRCTLLAAAALAVAAQLLPTSAHAAYPDKPITLVVPTAAGGGNDGMARVVAFKLSALLGQQVIVENKAGANGAIAAEFVARAAPDGYTILFGYIGTHGMSPALQKLRYDPIAQFEPIGMVSYSPTLMVVNPKVPAKTVSELVALTKAKPQDFNYASAGNGTAPHFSAEIFKLESGAQIAHVPYRGAAPAINDTMAGQTQIMFPSLFSAYPHIKNGKLRALALAGPKRSSLLPDVPTLEEAGVKGVEITQWYALFATGKTPKPVVDQLNKVLNTALADKEVARRIEEQGAVVDTSTPEQLALTVRKEIAKWKGVVQKAQLTSD</sequence>
<dbReference type="EMBL" id="FOGD01000010">
    <property type="protein sequence ID" value="SER59464.1"/>
    <property type="molecule type" value="Genomic_DNA"/>
</dbReference>
<dbReference type="SUPFAM" id="SSF53850">
    <property type="entry name" value="Periplasmic binding protein-like II"/>
    <property type="match status" value="1"/>
</dbReference>